<feature type="compositionally biased region" description="Basic and acidic residues" evidence="2">
    <location>
        <begin position="16"/>
        <end position="32"/>
    </location>
</feature>
<dbReference type="GeneID" id="94288947"/>
<protein>
    <submittedName>
        <fullName evidence="3">Uncharacterized protein</fullName>
    </submittedName>
</protein>
<keyword evidence="4" id="KW-1185">Reference proteome</keyword>
<feature type="compositionally biased region" description="Low complexity" evidence="2">
    <location>
        <begin position="70"/>
        <end position="93"/>
    </location>
</feature>
<feature type="coiled-coil region" evidence="1">
    <location>
        <begin position="245"/>
        <end position="278"/>
    </location>
</feature>
<accession>A0A836L862</accession>
<feature type="compositionally biased region" description="Low complexity" evidence="2">
    <location>
        <begin position="400"/>
        <end position="412"/>
    </location>
</feature>
<feature type="coiled-coil region" evidence="1">
    <location>
        <begin position="600"/>
        <end position="645"/>
    </location>
</feature>
<dbReference type="EMBL" id="JAFJZO010000030">
    <property type="protein sequence ID" value="KAG5498560.1"/>
    <property type="molecule type" value="Genomic_DNA"/>
</dbReference>
<evidence type="ECO:0000313" key="3">
    <source>
        <dbReference type="EMBL" id="KAG5498560.1"/>
    </source>
</evidence>
<dbReference type="OrthoDB" id="252783at2759"/>
<sequence length="707" mass="76000">MSDASQRARQQRRIQQLHERLELYNITDRHADPTSTSAGGVGFASTAGQQPDSAGKASATKPSRTAPAISSSSLTSTSDPTSSTFSFTSSLPSRATKPGVPSFTLGPQRGKDSGATTAASASGMAEGSWASPAPQLRPQAKTQNPTPAPQLARSLAEEFVGSAASPTRASPIGGASQSPLMPRAGAASAVAPGRTSNSAAFPESDAEAAESATATNTGPPRQASNVFAYYEESESDQSENVEYDVEEVEEVEEFTEDEANLEEDRKEHTIKAAALTLEKMLQRLHHACSDSSQRAAVSSSLKKAVAAAASFSLACDPPLGSAAPQVAPAAAAAATSPVSASHPFLQQAAELYRQRHLCRAAQAQQHSDHLNTGHAFSTDEELSVTTSTSDPTGELDGTSESRSASESSSAAAPWDGHGVATTAPAAAQNADLSNVALESIAAATSAIRTALDAAGSGNALPSSALCFDQLEVAYRRLLILQEGVQYISERAGPERFPHSLPRQEDAHGLGERRDIVVKRDSEMRAAPPAGVSLEDLRQHENVSIRKTLESMREKFDIAMRSLKPVADRESLLEGKRRVLKQRELDITKQREARLVVEREVAATEQRLAKRSEQLKKREEDYNARLQQHDQQQKAAQERISEVEQLSKQVSSWLSILEERDRRLTVKEKRLQRIQADLTKRTEDIIVWRRATQRIKQIPPPPSPPPVN</sequence>
<evidence type="ECO:0000256" key="2">
    <source>
        <dbReference type="SAM" id="MobiDB-lite"/>
    </source>
</evidence>
<evidence type="ECO:0000313" key="4">
    <source>
        <dbReference type="Proteomes" id="UP000674318"/>
    </source>
</evidence>
<feature type="compositionally biased region" description="Low complexity" evidence="2">
    <location>
        <begin position="198"/>
        <end position="217"/>
    </location>
</feature>
<reference evidence="3 4" key="1">
    <citation type="submission" date="2021-02" db="EMBL/GenBank/DDBJ databases">
        <title>Porcisia hertigi Genome sequencing and assembly.</title>
        <authorList>
            <person name="Almutairi H."/>
            <person name="Gatherer D."/>
        </authorList>
    </citation>
    <scope>NUCLEOTIDE SEQUENCE [LARGE SCALE GENOMIC DNA]</scope>
    <source>
        <strain evidence="3 4">C119</strain>
    </source>
</reference>
<feature type="compositionally biased region" description="Low complexity" evidence="2">
    <location>
        <begin position="113"/>
        <end position="131"/>
    </location>
</feature>
<proteinExistence type="predicted"/>
<dbReference type="Proteomes" id="UP000674318">
    <property type="component" value="Unassembled WGS sequence"/>
</dbReference>
<gene>
    <name evidence="3" type="ORF">JKF63_02846</name>
</gene>
<comment type="caution">
    <text evidence="3">The sequence shown here is derived from an EMBL/GenBank/DDBJ whole genome shotgun (WGS) entry which is preliminary data.</text>
</comment>
<dbReference type="AlphaFoldDB" id="A0A836L862"/>
<keyword evidence="1" id="KW-0175">Coiled coil</keyword>
<evidence type="ECO:0000256" key="1">
    <source>
        <dbReference type="SAM" id="Coils"/>
    </source>
</evidence>
<feature type="region of interest" description="Disordered" evidence="2">
    <location>
        <begin position="1"/>
        <end position="222"/>
    </location>
</feature>
<dbReference type="KEGG" id="phet:94288947"/>
<name>A0A836L862_9TRYP</name>
<feature type="region of interest" description="Disordered" evidence="2">
    <location>
        <begin position="363"/>
        <end position="418"/>
    </location>
</feature>
<dbReference type="RefSeq" id="XP_067755314.1">
    <property type="nucleotide sequence ID" value="XM_067898870.1"/>
</dbReference>
<organism evidence="3 4">
    <name type="scientific">Porcisia hertigi</name>
    <dbReference type="NCBI Taxonomy" id="2761500"/>
    <lineage>
        <taxon>Eukaryota</taxon>
        <taxon>Discoba</taxon>
        <taxon>Euglenozoa</taxon>
        <taxon>Kinetoplastea</taxon>
        <taxon>Metakinetoplastina</taxon>
        <taxon>Trypanosomatida</taxon>
        <taxon>Trypanosomatidae</taxon>
        <taxon>Leishmaniinae</taxon>
        <taxon>Porcisia</taxon>
    </lineage>
</organism>